<evidence type="ECO:0000256" key="1">
    <source>
        <dbReference type="SAM" id="MobiDB-lite"/>
    </source>
</evidence>
<accession>A0ABW7XTX1</accession>
<dbReference type="Proteomes" id="UP001612415">
    <property type="component" value="Unassembled WGS sequence"/>
</dbReference>
<proteinExistence type="predicted"/>
<dbReference type="RefSeq" id="WP_398654550.1">
    <property type="nucleotide sequence ID" value="NZ_JBITDC010000001.1"/>
</dbReference>
<keyword evidence="3" id="KW-1185">Reference proteome</keyword>
<evidence type="ECO:0000313" key="3">
    <source>
        <dbReference type="Proteomes" id="UP001612415"/>
    </source>
</evidence>
<evidence type="ECO:0000313" key="2">
    <source>
        <dbReference type="EMBL" id="MFI5673539.1"/>
    </source>
</evidence>
<gene>
    <name evidence="2" type="ORF">ACIA8P_02560</name>
</gene>
<feature type="region of interest" description="Disordered" evidence="1">
    <location>
        <begin position="74"/>
        <end position="95"/>
    </location>
</feature>
<protein>
    <submittedName>
        <fullName evidence="2">Uncharacterized protein</fullName>
    </submittedName>
</protein>
<organism evidence="2 3">
    <name type="scientific">Streptomyces cellulosae</name>
    <dbReference type="NCBI Taxonomy" id="1968"/>
    <lineage>
        <taxon>Bacteria</taxon>
        <taxon>Bacillati</taxon>
        <taxon>Actinomycetota</taxon>
        <taxon>Actinomycetes</taxon>
        <taxon>Kitasatosporales</taxon>
        <taxon>Streptomycetaceae</taxon>
        <taxon>Streptomyces</taxon>
    </lineage>
</organism>
<comment type="caution">
    <text evidence="2">The sequence shown here is derived from an EMBL/GenBank/DDBJ whole genome shotgun (WGS) entry which is preliminary data.</text>
</comment>
<sequence>MDVIAAITAAFGHQSQNYSDSAHTRGHRDATGGTVGAVPDGVTAFDDEIPAAADLDPDLLRAFRQAAKDAAEDAAEFHVNSGRRSPEHQNQHVRRSEPWLHALRTDAIDRGCPRMYADPTQDARTRQ</sequence>
<dbReference type="EMBL" id="JBITDC010000001">
    <property type="protein sequence ID" value="MFI5673539.1"/>
    <property type="molecule type" value="Genomic_DNA"/>
</dbReference>
<name>A0ABW7XTX1_STRCE</name>
<feature type="compositionally biased region" description="Basic and acidic residues" evidence="1">
    <location>
        <begin position="84"/>
        <end position="95"/>
    </location>
</feature>
<reference evidence="2 3" key="1">
    <citation type="submission" date="2024-10" db="EMBL/GenBank/DDBJ databases">
        <title>The Natural Products Discovery Center: Release of the First 8490 Sequenced Strains for Exploring Actinobacteria Biosynthetic Diversity.</title>
        <authorList>
            <person name="Kalkreuter E."/>
            <person name="Kautsar S.A."/>
            <person name="Yang D."/>
            <person name="Bader C.D."/>
            <person name="Teijaro C.N."/>
            <person name="Fluegel L."/>
            <person name="Davis C.M."/>
            <person name="Simpson J.R."/>
            <person name="Lauterbach L."/>
            <person name="Steele A.D."/>
            <person name="Gui C."/>
            <person name="Meng S."/>
            <person name="Li G."/>
            <person name="Viehrig K."/>
            <person name="Ye F."/>
            <person name="Su P."/>
            <person name="Kiefer A.F."/>
            <person name="Nichols A."/>
            <person name="Cepeda A.J."/>
            <person name="Yan W."/>
            <person name="Fan B."/>
            <person name="Jiang Y."/>
            <person name="Adhikari A."/>
            <person name="Zheng C.-J."/>
            <person name="Schuster L."/>
            <person name="Cowan T.M."/>
            <person name="Smanski M.J."/>
            <person name="Chevrette M.G."/>
            <person name="De Carvalho L.P.S."/>
            <person name="Shen B."/>
        </authorList>
    </citation>
    <scope>NUCLEOTIDE SEQUENCE [LARGE SCALE GENOMIC DNA]</scope>
    <source>
        <strain evidence="2 3">NPDC051599</strain>
    </source>
</reference>